<organism evidence="1 2">
    <name type="scientific">Crenichthys baileyi</name>
    <name type="common">White River springfish</name>
    <dbReference type="NCBI Taxonomy" id="28760"/>
    <lineage>
        <taxon>Eukaryota</taxon>
        <taxon>Metazoa</taxon>
        <taxon>Chordata</taxon>
        <taxon>Craniata</taxon>
        <taxon>Vertebrata</taxon>
        <taxon>Euteleostomi</taxon>
        <taxon>Actinopterygii</taxon>
        <taxon>Neopterygii</taxon>
        <taxon>Teleostei</taxon>
        <taxon>Neoteleostei</taxon>
        <taxon>Acanthomorphata</taxon>
        <taxon>Ovalentaria</taxon>
        <taxon>Atherinomorphae</taxon>
        <taxon>Cyprinodontiformes</taxon>
        <taxon>Goodeidae</taxon>
        <taxon>Crenichthys</taxon>
    </lineage>
</organism>
<proteinExistence type="predicted"/>
<name>A0AAV9SHK6_9TELE</name>
<dbReference type="AlphaFoldDB" id="A0AAV9SHK6"/>
<evidence type="ECO:0000313" key="2">
    <source>
        <dbReference type="Proteomes" id="UP001311232"/>
    </source>
</evidence>
<dbReference type="EMBL" id="JAHHUM010000382">
    <property type="protein sequence ID" value="KAK5620222.1"/>
    <property type="molecule type" value="Genomic_DNA"/>
</dbReference>
<protein>
    <submittedName>
        <fullName evidence="1">Uncharacterized protein</fullName>
    </submittedName>
</protein>
<gene>
    <name evidence="1" type="ORF">CRENBAI_000375</name>
</gene>
<comment type="caution">
    <text evidence="1">The sequence shown here is derived from an EMBL/GenBank/DDBJ whole genome shotgun (WGS) entry which is preliminary data.</text>
</comment>
<sequence>MSGGITSEAVVSQAATGASVSQSEQQVKLFITVTTVLWAVVLPSDLACRNSFSTGDFSATQFRQARRETRLMDLYNLLHVNLHYNPIKLHLLLVVLSDASTSHSPCLLTFAHCSN</sequence>
<accession>A0AAV9SHK6</accession>
<keyword evidence="2" id="KW-1185">Reference proteome</keyword>
<dbReference type="Proteomes" id="UP001311232">
    <property type="component" value="Unassembled WGS sequence"/>
</dbReference>
<reference evidence="1 2" key="1">
    <citation type="submission" date="2021-06" db="EMBL/GenBank/DDBJ databases">
        <authorList>
            <person name="Palmer J.M."/>
        </authorList>
    </citation>
    <scope>NUCLEOTIDE SEQUENCE [LARGE SCALE GENOMIC DNA]</scope>
    <source>
        <strain evidence="1 2">MEX-2019</strain>
        <tissue evidence="1">Muscle</tissue>
    </source>
</reference>
<evidence type="ECO:0000313" key="1">
    <source>
        <dbReference type="EMBL" id="KAK5620222.1"/>
    </source>
</evidence>